<name>A0A072R237_BARBA</name>
<dbReference type="PATRIC" id="fig|1293911.3.peg.650"/>
<evidence type="ECO:0000256" key="6">
    <source>
        <dbReference type="SAM" id="Phobius"/>
    </source>
</evidence>
<feature type="transmembrane region" description="Helical" evidence="6">
    <location>
        <begin position="307"/>
        <end position="327"/>
    </location>
</feature>
<evidence type="ECO:0000256" key="4">
    <source>
        <dbReference type="ARBA" id="ARBA00022989"/>
    </source>
</evidence>
<comment type="subcellular location">
    <subcellularLocation>
        <location evidence="1">Cell membrane</location>
        <topology evidence="1">Multi-pass membrane protein</topology>
    </subcellularLocation>
</comment>
<feature type="transmembrane region" description="Helical" evidence="6">
    <location>
        <begin position="339"/>
        <end position="358"/>
    </location>
</feature>
<dbReference type="GO" id="GO:0043190">
    <property type="term" value="C:ATP-binding cassette (ABC) transporter complex"/>
    <property type="evidence" value="ECO:0007669"/>
    <property type="project" value="InterPro"/>
</dbReference>
<dbReference type="RefSeq" id="WP_041849379.1">
    <property type="nucleotide sequence ID" value="NZ_KL503803.1"/>
</dbReference>
<keyword evidence="2" id="KW-1003">Cell membrane</keyword>
<evidence type="ECO:0000256" key="1">
    <source>
        <dbReference type="ARBA" id="ARBA00004651"/>
    </source>
</evidence>
<keyword evidence="4 6" id="KW-1133">Transmembrane helix</keyword>
<dbReference type="PANTHER" id="PTHR33529">
    <property type="entry name" value="SLR0882 PROTEIN-RELATED"/>
    <property type="match status" value="1"/>
</dbReference>
<dbReference type="Pfam" id="PF03739">
    <property type="entry name" value="LptF_LptG"/>
    <property type="match status" value="1"/>
</dbReference>
<evidence type="ECO:0000256" key="5">
    <source>
        <dbReference type="ARBA" id="ARBA00023136"/>
    </source>
</evidence>
<dbReference type="HOGENOM" id="CLU_028799_7_0_5"/>
<sequence>MRILELYILKRIFILFSAVITAAVGIIWTVQILARINFLTTSGQTFLTALHFSSLLIPSVISLVIPFALMIAIITTLSRMNQDSELTIISASGIPKTTIWKPILFLAILASCASFFITNFVAPQARLHMREMLANAHSDLITLFIHEGSFQKLTNNLYIGIGERYPDGTIGRLFIADQRNPKIDLFYYATKGAIVSNKSENILVLNNGEIKRLNHQNDSVSIIKFSSYTFNLSEFIPNDRIPIIYPKDRPLSYLYRPDPDDPNHQRQPLQYRAEFHRRLTEWLYPIVFALITVSAAGDARSYRQARISATFSAIIFSLFIYLVRYFFVEKTENNLAYIPLLYITPIGTSIFIFCRLLINRKIDFFAKFNDTIRTIFQKMIGKFGHRKSQYSSDKLL</sequence>
<evidence type="ECO:0000256" key="2">
    <source>
        <dbReference type="ARBA" id="ARBA00022475"/>
    </source>
</evidence>
<dbReference type="InterPro" id="IPR005495">
    <property type="entry name" value="LptG/LptF_permease"/>
</dbReference>
<protein>
    <submittedName>
        <fullName evidence="7">Uncharacterized protein</fullName>
    </submittedName>
</protein>
<keyword evidence="5 6" id="KW-0472">Membrane</keyword>
<dbReference type="NCBIfam" id="TIGR04407">
    <property type="entry name" value="LptF_YjgP"/>
    <property type="match status" value="1"/>
</dbReference>
<dbReference type="GO" id="GO:0055085">
    <property type="term" value="P:transmembrane transport"/>
    <property type="evidence" value="ECO:0007669"/>
    <property type="project" value="InterPro"/>
</dbReference>
<dbReference type="PANTHER" id="PTHR33529:SF6">
    <property type="entry name" value="YJGP_YJGQ FAMILY PERMEASE"/>
    <property type="match status" value="1"/>
</dbReference>
<evidence type="ECO:0000256" key="3">
    <source>
        <dbReference type="ARBA" id="ARBA00022692"/>
    </source>
</evidence>
<comment type="caution">
    <text evidence="7">The sequence shown here is derived from an EMBL/GenBank/DDBJ whole genome shotgun (WGS) entry which is preliminary data.</text>
</comment>
<dbReference type="GO" id="GO:0015920">
    <property type="term" value="P:lipopolysaccharide transport"/>
    <property type="evidence" value="ECO:0007669"/>
    <property type="project" value="TreeGrafter"/>
</dbReference>
<dbReference type="EMBL" id="ASIV01000004">
    <property type="protein sequence ID" value="KEG20018.1"/>
    <property type="molecule type" value="Genomic_DNA"/>
</dbReference>
<reference evidence="7 8" key="1">
    <citation type="submission" date="2013-04" db="EMBL/GenBank/DDBJ databases">
        <title>The Genome Sequence of Bartonella bacilliformis Ver097.</title>
        <authorList>
            <consortium name="The Broad Institute Genomics Platform"/>
            <consortium name="The Broad Institute Genome Sequencing Center for Infectious Disease"/>
            <person name="Feldgarden M."/>
            <person name="Kirby J."/>
            <person name="Birtles R."/>
            <person name="Dasch G."/>
            <person name="Hendrix L."/>
            <person name="Koehler J."/>
            <person name="Walker B."/>
            <person name="Young S.K."/>
            <person name="Zeng Q."/>
            <person name="Gargeya S."/>
            <person name="Fitzgerald M."/>
            <person name="Haas B."/>
            <person name="Abouelleil A."/>
            <person name="Allen A.W."/>
            <person name="Alvarado L."/>
            <person name="Arachchi H.M."/>
            <person name="Berlin A.M."/>
            <person name="Chapman S.B."/>
            <person name="Gainer-Dewar J."/>
            <person name="Goldberg J."/>
            <person name="Griggs A."/>
            <person name="Gujja S."/>
            <person name="Hansen M."/>
            <person name="Howarth C."/>
            <person name="Imamovic A."/>
            <person name="Ireland A."/>
            <person name="Larimer J."/>
            <person name="McCowan C."/>
            <person name="Murphy C."/>
            <person name="Pearson M."/>
            <person name="Poon T.W."/>
            <person name="Priest M."/>
            <person name="Roberts A."/>
            <person name="Saif S."/>
            <person name="Shea T."/>
            <person name="Sisk P."/>
            <person name="Sykes S."/>
            <person name="Wortman J."/>
            <person name="Nusbaum C."/>
            <person name="Birren B."/>
        </authorList>
    </citation>
    <scope>NUCLEOTIDE SEQUENCE [LARGE SCALE GENOMIC DNA]</scope>
    <source>
        <strain evidence="7 8">Ver097</strain>
    </source>
</reference>
<organism evidence="7 8">
    <name type="scientific">Bartonella bacilliformis Ver097</name>
    <dbReference type="NCBI Taxonomy" id="1293911"/>
    <lineage>
        <taxon>Bacteria</taxon>
        <taxon>Pseudomonadati</taxon>
        <taxon>Pseudomonadota</taxon>
        <taxon>Alphaproteobacteria</taxon>
        <taxon>Hyphomicrobiales</taxon>
        <taxon>Bartonellaceae</taxon>
        <taxon>Bartonella</taxon>
    </lineage>
</organism>
<feature type="transmembrane region" description="Helical" evidence="6">
    <location>
        <begin position="12"/>
        <end position="34"/>
    </location>
</feature>
<dbReference type="InterPro" id="IPR030922">
    <property type="entry name" value="LptF"/>
</dbReference>
<feature type="transmembrane region" description="Helical" evidence="6">
    <location>
        <begin position="54"/>
        <end position="78"/>
    </location>
</feature>
<evidence type="ECO:0000313" key="7">
    <source>
        <dbReference type="EMBL" id="KEG20018.1"/>
    </source>
</evidence>
<dbReference type="STRING" id="1293911.H710_00614"/>
<proteinExistence type="predicted"/>
<dbReference type="Proteomes" id="UP000031740">
    <property type="component" value="Unassembled WGS sequence"/>
</dbReference>
<gene>
    <name evidence="7" type="ORF">H710_00614</name>
</gene>
<dbReference type="AlphaFoldDB" id="A0A072R237"/>
<feature type="transmembrane region" description="Helical" evidence="6">
    <location>
        <begin position="99"/>
        <end position="122"/>
    </location>
</feature>
<keyword evidence="3 6" id="KW-0812">Transmembrane</keyword>
<evidence type="ECO:0000313" key="8">
    <source>
        <dbReference type="Proteomes" id="UP000031740"/>
    </source>
</evidence>
<accession>A0A072R237</accession>
<feature type="transmembrane region" description="Helical" evidence="6">
    <location>
        <begin position="282"/>
        <end position="300"/>
    </location>
</feature>